<evidence type="ECO:0000256" key="1">
    <source>
        <dbReference type="SAM" id="SignalP"/>
    </source>
</evidence>
<evidence type="ECO:0000313" key="2">
    <source>
        <dbReference type="EMBL" id="MFC5923274.1"/>
    </source>
</evidence>
<accession>A0ABW1H482</accession>
<name>A0ABW1H482_9ACTN</name>
<dbReference type="EMBL" id="JBHSQS010000004">
    <property type="protein sequence ID" value="MFC5923274.1"/>
    <property type="molecule type" value="Genomic_DNA"/>
</dbReference>
<feature type="signal peptide" evidence="1">
    <location>
        <begin position="1"/>
        <end position="25"/>
    </location>
</feature>
<evidence type="ECO:0000313" key="3">
    <source>
        <dbReference type="Proteomes" id="UP001596226"/>
    </source>
</evidence>
<protein>
    <recommendedName>
        <fullName evidence="4">Secreted protein</fullName>
    </recommendedName>
</protein>
<sequence>MTTGRRLAVLAAVVGLLMVVGCAAASVGEAASCRRSVHDAEAKVRVDRWDPPEELPGLGDYPGIHWQERARGNPCSWLPGPTDWAHQGVAVLHPQDVRRLVEQYEFVPFADSDPANLGHSTTPADVWPDLVPYLPTGARWLHSQSYDDASPTARDRVAFLDVEHRTLLFMLNDH</sequence>
<organism evidence="2 3">
    <name type="scientific">Micromonospora vulcania</name>
    <dbReference type="NCBI Taxonomy" id="1441873"/>
    <lineage>
        <taxon>Bacteria</taxon>
        <taxon>Bacillati</taxon>
        <taxon>Actinomycetota</taxon>
        <taxon>Actinomycetes</taxon>
        <taxon>Micromonosporales</taxon>
        <taxon>Micromonosporaceae</taxon>
        <taxon>Micromonospora</taxon>
    </lineage>
</organism>
<keyword evidence="1" id="KW-0732">Signal</keyword>
<keyword evidence="3" id="KW-1185">Reference proteome</keyword>
<comment type="caution">
    <text evidence="2">The sequence shown here is derived from an EMBL/GenBank/DDBJ whole genome shotgun (WGS) entry which is preliminary data.</text>
</comment>
<feature type="chain" id="PRO_5046674960" description="Secreted protein" evidence="1">
    <location>
        <begin position="26"/>
        <end position="174"/>
    </location>
</feature>
<reference evidence="3" key="1">
    <citation type="journal article" date="2019" name="Int. J. Syst. Evol. Microbiol.">
        <title>The Global Catalogue of Microorganisms (GCM) 10K type strain sequencing project: providing services to taxonomists for standard genome sequencing and annotation.</title>
        <authorList>
            <consortium name="The Broad Institute Genomics Platform"/>
            <consortium name="The Broad Institute Genome Sequencing Center for Infectious Disease"/>
            <person name="Wu L."/>
            <person name="Ma J."/>
        </authorList>
    </citation>
    <scope>NUCLEOTIDE SEQUENCE [LARGE SCALE GENOMIC DNA]</scope>
    <source>
        <strain evidence="3">CGMCC 4.7144</strain>
    </source>
</reference>
<proteinExistence type="predicted"/>
<dbReference type="Proteomes" id="UP001596226">
    <property type="component" value="Unassembled WGS sequence"/>
</dbReference>
<dbReference type="PROSITE" id="PS51257">
    <property type="entry name" value="PROKAR_LIPOPROTEIN"/>
    <property type="match status" value="1"/>
</dbReference>
<dbReference type="RefSeq" id="WP_377507708.1">
    <property type="nucleotide sequence ID" value="NZ_JBHSQS010000004.1"/>
</dbReference>
<gene>
    <name evidence="2" type="ORF">ACFQGL_07950</name>
</gene>
<evidence type="ECO:0008006" key="4">
    <source>
        <dbReference type="Google" id="ProtNLM"/>
    </source>
</evidence>